<keyword evidence="3" id="KW-1185">Reference proteome</keyword>
<evidence type="ECO:0000313" key="3">
    <source>
        <dbReference type="Proteomes" id="UP000276133"/>
    </source>
</evidence>
<dbReference type="AlphaFoldDB" id="A0A3M7R5H2"/>
<comment type="caution">
    <text evidence="2">The sequence shown here is derived from an EMBL/GenBank/DDBJ whole genome shotgun (WGS) entry which is preliminary data.</text>
</comment>
<accession>A0A3M7R5H2</accession>
<name>A0A3M7R5H2_BRAPC</name>
<dbReference type="Proteomes" id="UP000276133">
    <property type="component" value="Unassembled WGS sequence"/>
</dbReference>
<evidence type="ECO:0000313" key="2">
    <source>
        <dbReference type="EMBL" id="RNA18796.1"/>
    </source>
</evidence>
<feature type="region of interest" description="Disordered" evidence="1">
    <location>
        <begin position="113"/>
        <end position="133"/>
    </location>
</feature>
<evidence type="ECO:0000256" key="1">
    <source>
        <dbReference type="SAM" id="MobiDB-lite"/>
    </source>
</evidence>
<dbReference type="EMBL" id="REGN01004170">
    <property type="protein sequence ID" value="RNA18796.1"/>
    <property type="molecule type" value="Genomic_DNA"/>
</dbReference>
<reference evidence="2 3" key="1">
    <citation type="journal article" date="2018" name="Sci. Rep.">
        <title>Genomic signatures of local adaptation to the degree of environmental predictability in rotifers.</title>
        <authorList>
            <person name="Franch-Gras L."/>
            <person name="Hahn C."/>
            <person name="Garcia-Roger E.M."/>
            <person name="Carmona M.J."/>
            <person name="Serra M."/>
            <person name="Gomez A."/>
        </authorList>
    </citation>
    <scope>NUCLEOTIDE SEQUENCE [LARGE SCALE GENOMIC DNA]</scope>
    <source>
        <strain evidence="2">HYR1</strain>
    </source>
</reference>
<sequence>MENRLYFENFKELHKIFYKNTGRFNKLTNRPCFSISRLEAKCATRKKNGEDRGRPNFRKSAISRSLAGSGKVVLFKNGRKSSGQFRDDLKCGCEFLGQIGRLYWPANWSLNSGRRPTGQSWPPPNTTLNTKGF</sequence>
<organism evidence="2 3">
    <name type="scientific">Brachionus plicatilis</name>
    <name type="common">Marine rotifer</name>
    <name type="synonym">Brachionus muelleri</name>
    <dbReference type="NCBI Taxonomy" id="10195"/>
    <lineage>
        <taxon>Eukaryota</taxon>
        <taxon>Metazoa</taxon>
        <taxon>Spiralia</taxon>
        <taxon>Gnathifera</taxon>
        <taxon>Rotifera</taxon>
        <taxon>Eurotatoria</taxon>
        <taxon>Monogononta</taxon>
        <taxon>Pseudotrocha</taxon>
        <taxon>Ploima</taxon>
        <taxon>Brachionidae</taxon>
        <taxon>Brachionus</taxon>
    </lineage>
</organism>
<proteinExistence type="predicted"/>
<protein>
    <submittedName>
        <fullName evidence="2">Uncharacterized protein</fullName>
    </submittedName>
</protein>
<gene>
    <name evidence="2" type="ORF">BpHYR1_029351</name>
</gene>